<name>A0ABR3X7J0_9PEZI</name>
<comment type="function">
    <text evidence="1">Involved in the partitioning of the mitochondrial organelle and mitochondrial DNA (mtDNA) inheritance.</text>
</comment>
<dbReference type="SUPFAM" id="SSF52490">
    <property type="entry name" value="Tubulin nucleotide-binding domain-like"/>
    <property type="match status" value="1"/>
</dbReference>
<dbReference type="InterPro" id="IPR029209">
    <property type="entry name" value="DML1/Misato_tubulin"/>
</dbReference>
<comment type="subcellular location">
    <subcellularLocation>
        <location evidence="2">Mitochondrion</location>
    </subcellularLocation>
</comment>
<feature type="region of interest" description="Disordered" evidence="5">
    <location>
        <begin position="334"/>
        <end position="364"/>
    </location>
</feature>
<accession>A0ABR3X7J0</accession>
<dbReference type="Pfam" id="PF14881">
    <property type="entry name" value="Tubulin_3"/>
    <property type="match status" value="1"/>
</dbReference>
<sequence length="517" mass="57295">MREIITLQLGQQSNYLATHFWNAQESYFTYSPDEEPLVNHDVHWRPGIGADGSETFTPRTVIYDLKGGFGSMRKINALYDVEGDASSSALWNGPTVVHTQDPIAPSIYQQSLDAGLEPPELTTRSVRYWSDFSRVFFHPRSVVQLNEFELNSSLLPFERWSTGEDLFSSLDKEHDLVDRDFRPFVEEADNMQGIQLIATFDDAWGGFASDYLERLNDEYGKTPILVWGLHGQSVGISREKRLLRLANQARTLAEAYKNASLVVPAGVPSPLGSHVSLDSSSAWHTSAVLASALESVLLPSRLKDEANSDTLGGIIDLLNTMGRQTIANLQMSISPGEEAPDSSASDSRVRHASAEDMDGSEGLQLDLDFAPSNQLSANRPSNGFHRPRVFSQVVTTRGYPAEEADSDVEMEDDEAPRSRDPRKPVSRFYRTPLKFPILDSYPKIFKDDGGATLRHGVNVTASLTTDTAISDKLKLLRTTVTRSIGIEDREVLSNDLADMAEEYHEGWSSGTDEGDDD</sequence>
<dbReference type="InterPro" id="IPR019605">
    <property type="entry name" value="Misato_II_tubulin-like"/>
</dbReference>
<gene>
    <name evidence="8" type="ORF">VTK73DRAFT_1930</name>
</gene>
<dbReference type="Proteomes" id="UP001586593">
    <property type="component" value="Unassembled WGS sequence"/>
</dbReference>
<evidence type="ECO:0000256" key="3">
    <source>
        <dbReference type="ARBA" id="ARBA00008507"/>
    </source>
</evidence>
<evidence type="ECO:0000259" key="7">
    <source>
        <dbReference type="Pfam" id="PF14881"/>
    </source>
</evidence>
<evidence type="ECO:0000313" key="8">
    <source>
        <dbReference type="EMBL" id="KAL1871709.1"/>
    </source>
</evidence>
<dbReference type="PANTHER" id="PTHR13391">
    <property type="entry name" value="MITOCHONDRIAL DISTRIBUTION REGULATOR MISATO"/>
    <property type="match status" value="1"/>
</dbReference>
<evidence type="ECO:0000256" key="2">
    <source>
        <dbReference type="ARBA" id="ARBA00004173"/>
    </source>
</evidence>
<keyword evidence="4" id="KW-0496">Mitochondrion</keyword>
<feature type="compositionally biased region" description="Acidic residues" evidence="5">
    <location>
        <begin position="402"/>
        <end position="414"/>
    </location>
</feature>
<evidence type="ECO:0000259" key="6">
    <source>
        <dbReference type="Pfam" id="PF10644"/>
    </source>
</evidence>
<reference evidence="8 9" key="1">
    <citation type="journal article" date="2024" name="Commun. Biol.">
        <title>Comparative genomic analysis of thermophilic fungi reveals convergent evolutionary adaptations and gene losses.</title>
        <authorList>
            <person name="Steindorff A.S."/>
            <person name="Aguilar-Pontes M.V."/>
            <person name="Robinson A.J."/>
            <person name="Andreopoulos B."/>
            <person name="LaButti K."/>
            <person name="Kuo A."/>
            <person name="Mondo S."/>
            <person name="Riley R."/>
            <person name="Otillar R."/>
            <person name="Haridas S."/>
            <person name="Lipzen A."/>
            <person name="Grimwood J."/>
            <person name="Schmutz J."/>
            <person name="Clum A."/>
            <person name="Reid I.D."/>
            <person name="Moisan M.C."/>
            <person name="Butler G."/>
            <person name="Nguyen T.T.M."/>
            <person name="Dewar K."/>
            <person name="Conant G."/>
            <person name="Drula E."/>
            <person name="Henrissat B."/>
            <person name="Hansel C."/>
            <person name="Singer S."/>
            <person name="Hutchinson M.I."/>
            <person name="de Vries R.P."/>
            <person name="Natvig D.O."/>
            <person name="Powell A.J."/>
            <person name="Tsang A."/>
            <person name="Grigoriev I.V."/>
        </authorList>
    </citation>
    <scope>NUCLEOTIDE SEQUENCE [LARGE SCALE GENOMIC DNA]</scope>
    <source>
        <strain evidence="8 9">ATCC 24622</strain>
    </source>
</reference>
<comment type="caution">
    <text evidence="8">The sequence shown here is derived from an EMBL/GenBank/DDBJ whole genome shotgun (WGS) entry which is preliminary data.</text>
</comment>
<dbReference type="PANTHER" id="PTHR13391:SF0">
    <property type="entry name" value="PROTEIN MISATO HOMOLOG 1"/>
    <property type="match status" value="1"/>
</dbReference>
<feature type="domain" description="Misato Segment II tubulin-like" evidence="6">
    <location>
        <begin position="2"/>
        <end position="113"/>
    </location>
</feature>
<feature type="region of interest" description="Disordered" evidence="5">
    <location>
        <begin position="397"/>
        <end position="425"/>
    </location>
</feature>
<dbReference type="InterPro" id="IPR049942">
    <property type="entry name" value="DML1/Misato"/>
</dbReference>
<dbReference type="CDD" id="cd06060">
    <property type="entry name" value="misato"/>
    <property type="match status" value="1"/>
</dbReference>
<keyword evidence="9" id="KW-1185">Reference proteome</keyword>
<dbReference type="EMBL" id="JAZHXJ010000150">
    <property type="protein sequence ID" value="KAL1871709.1"/>
    <property type="molecule type" value="Genomic_DNA"/>
</dbReference>
<comment type="similarity">
    <text evidence="3">Belongs to the misato family.</text>
</comment>
<proteinExistence type="inferred from homology"/>
<evidence type="ECO:0000256" key="4">
    <source>
        <dbReference type="ARBA" id="ARBA00023128"/>
    </source>
</evidence>
<dbReference type="InterPro" id="IPR036525">
    <property type="entry name" value="Tubulin/FtsZ_GTPase_sf"/>
</dbReference>
<evidence type="ECO:0000256" key="5">
    <source>
        <dbReference type="SAM" id="MobiDB-lite"/>
    </source>
</evidence>
<dbReference type="Pfam" id="PF10644">
    <property type="entry name" value="Misat_Tub_SegII"/>
    <property type="match status" value="1"/>
</dbReference>
<protein>
    <submittedName>
        <fullName evidence="8">Uncharacterized protein</fullName>
    </submittedName>
</protein>
<feature type="domain" description="DML1/Misato tubulin" evidence="7">
    <location>
        <begin position="118"/>
        <end position="302"/>
    </location>
</feature>
<evidence type="ECO:0000256" key="1">
    <source>
        <dbReference type="ARBA" id="ARBA00003757"/>
    </source>
</evidence>
<dbReference type="Gene3D" id="3.40.50.1440">
    <property type="entry name" value="Tubulin/FtsZ, GTPase domain"/>
    <property type="match status" value="1"/>
</dbReference>
<organism evidence="8 9">
    <name type="scientific">Phialemonium thermophilum</name>
    <dbReference type="NCBI Taxonomy" id="223376"/>
    <lineage>
        <taxon>Eukaryota</taxon>
        <taxon>Fungi</taxon>
        <taxon>Dikarya</taxon>
        <taxon>Ascomycota</taxon>
        <taxon>Pezizomycotina</taxon>
        <taxon>Sordariomycetes</taxon>
        <taxon>Sordariomycetidae</taxon>
        <taxon>Cephalothecales</taxon>
        <taxon>Cephalothecaceae</taxon>
        <taxon>Phialemonium</taxon>
    </lineage>
</organism>
<evidence type="ECO:0000313" key="9">
    <source>
        <dbReference type="Proteomes" id="UP001586593"/>
    </source>
</evidence>